<dbReference type="Proteomes" id="UP001149400">
    <property type="component" value="Unassembled WGS sequence"/>
</dbReference>
<reference evidence="2" key="1">
    <citation type="submission" date="2021-12" db="EMBL/GenBank/DDBJ databases">
        <title>Enterovibrio ZSDZ35 sp. nov. and Enterovibrio ZSDZ42 sp. nov., isolated from coastal seawater in Qingdao.</title>
        <authorList>
            <person name="Zhang P."/>
        </authorList>
    </citation>
    <scope>NUCLEOTIDE SEQUENCE</scope>
    <source>
        <strain evidence="2">ZSDZ42</strain>
    </source>
</reference>
<sequence length="54" mass="5815">MVYTSLVVNRPKLTSPTSLSEQPVKESASTEAASKGREKVRREAKAEVLGRIAG</sequence>
<protein>
    <submittedName>
        <fullName evidence="2">Uncharacterized protein</fullName>
    </submittedName>
</protein>
<proteinExistence type="predicted"/>
<name>A0ABT5R548_9GAMM</name>
<feature type="region of interest" description="Disordered" evidence="1">
    <location>
        <begin position="1"/>
        <end position="54"/>
    </location>
</feature>
<comment type="caution">
    <text evidence="2">The sequence shown here is derived from an EMBL/GenBank/DDBJ whole genome shotgun (WGS) entry which is preliminary data.</text>
</comment>
<dbReference type="RefSeq" id="WP_274166275.1">
    <property type="nucleotide sequence ID" value="NZ_JAJUBC010000029.1"/>
</dbReference>
<evidence type="ECO:0000256" key="1">
    <source>
        <dbReference type="SAM" id="MobiDB-lite"/>
    </source>
</evidence>
<feature type="compositionally biased region" description="Polar residues" evidence="1">
    <location>
        <begin position="12"/>
        <end position="32"/>
    </location>
</feature>
<organism evidence="2 3">
    <name type="scientific">Enterovibrio gelatinilyticus</name>
    <dbReference type="NCBI Taxonomy" id="2899819"/>
    <lineage>
        <taxon>Bacteria</taxon>
        <taxon>Pseudomonadati</taxon>
        <taxon>Pseudomonadota</taxon>
        <taxon>Gammaproteobacteria</taxon>
        <taxon>Vibrionales</taxon>
        <taxon>Vibrionaceae</taxon>
        <taxon>Enterovibrio</taxon>
    </lineage>
</organism>
<keyword evidence="3" id="KW-1185">Reference proteome</keyword>
<dbReference type="EMBL" id="JAJUBC010000029">
    <property type="protein sequence ID" value="MDD1795412.1"/>
    <property type="molecule type" value="Genomic_DNA"/>
</dbReference>
<evidence type="ECO:0000313" key="2">
    <source>
        <dbReference type="EMBL" id="MDD1795412.1"/>
    </source>
</evidence>
<gene>
    <name evidence="2" type="ORF">LRP50_19970</name>
</gene>
<feature type="compositionally biased region" description="Basic and acidic residues" evidence="1">
    <location>
        <begin position="34"/>
        <end position="48"/>
    </location>
</feature>
<accession>A0ABT5R548</accession>
<evidence type="ECO:0000313" key="3">
    <source>
        <dbReference type="Proteomes" id="UP001149400"/>
    </source>
</evidence>